<sequence>MESKELDEKYKMAVKMADIFKAFGDINRLLIINILASNTIDKISVSELANILGITQPAASQHLKILKNIGILLPKKEGYNVYYIIDIETFLKHKRDIDLIFQYAFEKCDSKN</sequence>
<proteinExistence type="predicted"/>
<keyword evidence="2 5" id="KW-0238">DNA-binding</keyword>
<dbReference type="InterPro" id="IPR036388">
    <property type="entry name" value="WH-like_DNA-bd_sf"/>
</dbReference>
<evidence type="ECO:0000313" key="6">
    <source>
        <dbReference type="Proteomes" id="UP000075578"/>
    </source>
</evidence>
<dbReference type="InterPro" id="IPR011991">
    <property type="entry name" value="ArsR-like_HTH"/>
</dbReference>
<evidence type="ECO:0000256" key="1">
    <source>
        <dbReference type="ARBA" id="ARBA00023015"/>
    </source>
</evidence>
<dbReference type="PRINTS" id="PR00778">
    <property type="entry name" value="HTHARSR"/>
</dbReference>
<dbReference type="NCBIfam" id="NF033788">
    <property type="entry name" value="HTH_metalloreg"/>
    <property type="match status" value="1"/>
</dbReference>
<feature type="domain" description="HTH arsR-type" evidence="4">
    <location>
        <begin position="6"/>
        <end position="112"/>
    </location>
</feature>
<organism evidence="5 6">
    <name type="scientific">Candidatus Methanofastidiosum methylothiophilum</name>
    <dbReference type="NCBI Taxonomy" id="1705564"/>
    <lineage>
        <taxon>Archaea</taxon>
        <taxon>Methanobacteriati</taxon>
        <taxon>Methanobacteriota</taxon>
        <taxon>Stenosarchaea group</taxon>
        <taxon>Candidatus Methanofastidiosia</taxon>
        <taxon>Candidatus Methanofastidiosales</taxon>
        <taxon>Candidatus Methanofastidiosaceae</taxon>
        <taxon>Candidatus Methanofastidiosum</taxon>
    </lineage>
</organism>
<dbReference type="AlphaFoldDB" id="A0A150J7H2"/>
<reference evidence="5 6" key="1">
    <citation type="journal article" date="2016" name="ISME J.">
        <title>Chasing the elusive Euryarchaeota class WSA2: genomes reveal a uniquely fastidious methyl-reducing methanogen.</title>
        <authorList>
            <person name="Nobu M.K."/>
            <person name="Narihiro T."/>
            <person name="Kuroda K."/>
            <person name="Mei R."/>
            <person name="Liu W.T."/>
        </authorList>
    </citation>
    <scope>NUCLEOTIDE SEQUENCE [LARGE SCALE GENOMIC DNA]</scope>
    <source>
        <strain evidence="5">U1lsi0528_Bin089</strain>
    </source>
</reference>
<dbReference type="PROSITE" id="PS50987">
    <property type="entry name" value="HTH_ARSR_2"/>
    <property type="match status" value="1"/>
</dbReference>
<dbReference type="SMART" id="SM00418">
    <property type="entry name" value="HTH_ARSR"/>
    <property type="match status" value="1"/>
</dbReference>
<dbReference type="GO" id="GO:0003677">
    <property type="term" value="F:DNA binding"/>
    <property type="evidence" value="ECO:0007669"/>
    <property type="project" value="UniProtKB-KW"/>
</dbReference>
<accession>A0A150J7H2</accession>
<comment type="caution">
    <text evidence="5">The sequence shown here is derived from an EMBL/GenBank/DDBJ whole genome shotgun (WGS) entry which is preliminary data.</text>
</comment>
<dbReference type="Pfam" id="PF01022">
    <property type="entry name" value="HTH_5"/>
    <property type="match status" value="1"/>
</dbReference>
<keyword evidence="3" id="KW-0804">Transcription</keyword>
<protein>
    <submittedName>
        <fullName evidence="5">DNA-binding transcriptional repressor ArsR</fullName>
    </submittedName>
</protein>
<dbReference type="Gene3D" id="1.10.10.10">
    <property type="entry name" value="Winged helix-like DNA-binding domain superfamily/Winged helix DNA-binding domain"/>
    <property type="match status" value="1"/>
</dbReference>
<dbReference type="SUPFAM" id="SSF46785">
    <property type="entry name" value="Winged helix' DNA-binding domain"/>
    <property type="match status" value="1"/>
</dbReference>
<dbReference type="GO" id="GO:0003700">
    <property type="term" value="F:DNA-binding transcription factor activity"/>
    <property type="evidence" value="ECO:0007669"/>
    <property type="project" value="InterPro"/>
</dbReference>
<name>A0A150J7H2_9EURY</name>
<evidence type="ECO:0000256" key="3">
    <source>
        <dbReference type="ARBA" id="ARBA00023163"/>
    </source>
</evidence>
<dbReference type="PANTHER" id="PTHR33154">
    <property type="entry name" value="TRANSCRIPTIONAL REGULATOR, ARSR FAMILY"/>
    <property type="match status" value="1"/>
</dbReference>
<evidence type="ECO:0000259" key="4">
    <source>
        <dbReference type="PROSITE" id="PS50987"/>
    </source>
</evidence>
<dbReference type="CDD" id="cd00090">
    <property type="entry name" value="HTH_ARSR"/>
    <property type="match status" value="1"/>
</dbReference>
<evidence type="ECO:0000313" key="5">
    <source>
        <dbReference type="EMBL" id="KYC53160.1"/>
    </source>
</evidence>
<gene>
    <name evidence="5" type="ORF">AMQ74_00492</name>
</gene>
<evidence type="ECO:0000256" key="2">
    <source>
        <dbReference type="ARBA" id="ARBA00023125"/>
    </source>
</evidence>
<keyword evidence="1" id="KW-0805">Transcription regulation</keyword>
<dbReference type="InterPro" id="IPR001845">
    <property type="entry name" value="HTH_ArsR_DNA-bd_dom"/>
</dbReference>
<dbReference type="EMBL" id="LNGD01000017">
    <property type="protein sequence ID" value="KYC53160.1"/>
    <property type="molecule type" value="Genomic_DNA"/>
</dbReference>
<dbReference type="PATRIC" id="fig|1705564.3.peg.501"/>
<dbReference type="InterPro" id="IPR051081">
    <property type="entry name" value="HTH_MetalResp_TranReg"/>
</dbReference>
<dbReference type="InterPro" id="IPR036390">
    <property type="entry name" value="WH_DNA-bd_sf"/>
</dbReference>
<dbReference type="Proteomes" id="UP000075578">
    <property type="component" value="Unassembled WGS sequence"/>
</dbReference>
<dbReference type="PANTHER" id="PTHR33154:SF33">
    <property type="entry name" value="TRANSCRIPTIONAL REPRESSOR SDPR"/>
    <property type="match status" value="1"/>
</dbReference>